<gene>
    <name evidence="14" type="ORF">Ae201684_006811</name>
</gene>
<evidence type="ECO:0000313" key="14">
    <source>
        <dbReference type="EMBL" id="KAF0737000.1"/>
    </source>
</evidence>
<evidence type="ECO:0000256" key="1">
    <source>
        <dbReference type="ARBA" id="ARBA00000885"/>
    </source>
</evidence>
<feature type="transmembrane region" description="Helical" evidence="11">
    <location>
        <begin position="7"/>
        <end position="28"/>
    </location>
</feature>
<dbReference type="GO" id="GO:0006511">
    <property type="term" value="P:ubiquitin-dependent protein catabolic process"/>
    <property type="evidence" value="ECO:0007669"/>
    <property type="project" value="TreeGrafter"/>
</dbReference>
<evidence type="ECO:0000259" key="13">
    <source>
        <dbReference type="PROSITE" id="PS50237"/>
    </source>
</evidence>
<evidence type="ECO:0000256" key="8">
    <source>
        <dbReference type="ARBA" id="ARBA00022833"/>
    </source>
</evidence>
<accession>A0A6G0XAJ8</accession>
<dbReference type="Gene3D" id="2.30.30.380">
    <property type="entry name" value="Zn-finger domain of Sec23/24"/>
    <property type="match status" value="1"/>
</dbReference>
<keyword evidence="8" id="KW-0862">Zinc</keyword>
<keyword evidence="11" id="KW-0812">Transmembrane</keyword>
<dbReference type="EC" id="2.3.2.26" evidence="3"/>
<dbReference type="SUPFAM" id="SSF56204">
    <property type="entry name" value="Hect, E3 ligase catalytic domain"/>
    <property type="match status" value="1"/>
</dbReference>
<feature type="domain" description="RanBP2-type" evidence="12">
    <location>
        <begin position="65"/>
        <end position="94"/>
    </location>
</feature>
<dbReference type="GO" id="GO:0016567">
    <property type="term" value="P:protein ubiquitination"/>
    <property type="evidence" value="ECO:0007669"/>
    <property type="project" value="TreeGrafter"/>
</dbReference>
<protein>
    <recommendedName>
        <fullName evidence="3">HECT-type E3 ubiquitin transferase</fullName>
        <ecNumber evidence="3">2.3.2.26</ecNumber>
    </recommendedName>
</protein>
<organism evidence="14 15">
    <name type="scientific">Aphanomyces euteiches</name>
    <dbReference type="NCBI Taxonomy" id="100861"/>
    <lineage>
        <taxon>Eukaryota</taxon>
        <taxon>Sar</taxon>
        <taxon>Stramenopiles</taxon>
        <taxon>Oomycota</taxon>
        <taxon>Saprolegniomycetes</taxon>
        <taxon>Saprolegniales</taxon>
        <taxon>Verrucalvaceae</taxon>
        <taxon>Aphanomyces</taxon>
    </lineage>
</organism>
<evidence type="ECO:0000313" key="15">
    <source>
        <dbReference type="Proteomes" id="UP000481153"/>
    </source>
</evidence>
<comment type="caution">
    <text evidence="14">The sequence shown here is derived from an EMBL/GenBank/DDBJ whole genome shotgun (WGS) entry which is preliminary data.</text>
</comment>
<dbReference type="PROSITE" id="PS50237">
    <property type="entry name" value="HECT"/>
    <property type="match status" value="1"/>
</dbReference>
<dbReference type="InterPro" id="IPR001876">
    <property type="entry name" value="Znf_RanBP2"/>
</dbReference>
<evidence type="ECO:0000256" key="11">
    <source>
        <dbReference type="SAM" id="Phobius"/>
    </source>
</evidence>
<dbReference type="PROSITE" id="PS50199">
    <property type="entry name" value="ZF_RANBP2_2"/>
    <property type="match status" value="1"/>
</dbReference>
<keyword evidence="11" id="KW-1133">Transmembrane helix</keyword>
<feature type="domain" description="HECT" evidence="13">
    <location>
        <begin position="306"/>
        <end position="648"/>
    </location>
</feature>
<keyword evidence="7 9" id="KW-0833">Ubl conjugation pathway</keyword>
<dbReference type="GO" id="GO:0008270">
    <property type="term" value="F:zinc ion binding"/>
    <property type="evidence" value="ECO:0007669"/>
    <property type="project" value="UniProtKB-KW"/>
</dbReference>
<reference evidence="14 15" key="1">
    <citation type="submission" date="2019-07" db="EMBL/GenBank/DDBJ databases">
        <title>Genomics analysis of Aphanomyces spp. identifies a new class of oomycete effector associated with host adaptation.</title>
        <authorList>
            <person name="Gaulin E."/>
        </authorList>
    </citation>
    <scope>NUCLEOTIDE SEQUENCE [LARGE SCALE GENOMIC DNA]</scope>
    <source>
        <strain evidence="14 15">ATCC 201684</strain>
    </source>
</reference>
<sequence length="648" mass="73602">MISATTLTVIGIVFAVITVLLCIANYFFNKYYVLPEDETDARRNQHFLAFMPGLRREDIEEFHLDAEQWECSVCEFHNLTTKPHCLLCGTRQACRFVAPQTTAPSKLSLSRTSSGNYIQLHSTRASLKSTTSRYSMIAFENFLLPDDLNAQQRNARMRKQWIRQKDSQGRIKWHRRFINSTAIPDAFVVQLISPQVKIGSLSPLPESPRTTQASSLESCSQSPSVQSAWTPLAAVPPNYTVVGTSILPETAASLFEISKLSFPLKYAWFLHQLNDLVVPYDELHLRVKVWRCRVMEEAVENLLSYPDRALCAIVRYEFINESAQDAGAVQREWYTLTTEEMLHEDSGLFLIMNREDQSYFINQNSAYKWRHFAGIDHIEAFRAVGRFIGRTLLDGQVVPMHLSPVILKAILGIPLTFDDVESMDPTVYKSLMYILDHDSVKDLALTFSVTEQRGDKVVELPLVANGHLRSVTDSNKHEYVSRMVEYLLFGRVEDQMTALVQGVYEVVPPELLMALDHKEFELILCGLTDIDVADWQANTVVSSNLEESKTLEWFWEIVSEMSHNDRSKLLQFATGSSRVPVQGFKGLTSYDGEICHFTLKGIPYTCGVYPAAHACYNRIDLPLYPTRDMMHEALSTLVMSDPTGFTIV</sequence>
<dbReference type="PANTHER" id="PTHR11254">
    <property type="entry name" value="HECT DOMAIN UBIQUITIN-PROTEIN LIGASE"/>
    <property type="match status" value="1"/>
</dbReference>
<evidence type="ECO:0000256" key="9">
    <source>
        <dbReference type="PROSITE-ProRule" id="PRU00104"/>
    </source>
</evidence>
<dbReference type="PANTHER" id="PTHR11254:SF440">
    <property type="entry name" value="E3 UBIQUITIN-PROTEIN LIGASE NEDD-4"/>
    <property type="match status" value="1"/>
</dbReference>
<dbReference type="VEuPathDB" id="FungiDB:AeMF1_015649"/>
<dbReference type="GO" id="GO:0061630">
    <property type="term" value="F:ubiquitin protein ligase activity"/>
    <property type="evidence" value="ECO:0007669"/>
    <property type="project" value="UniProtKB-EC"/>
</dbReference>
<evidence type="ECO:0000256" key="10">
    <source>
        <dbReference type="PROSITE-ProRule" id="PRU00322"/>
    </source>
</evidence>
<dbReference type="GO" id="GO:0005737">
    <property type="term" value="C:cytoplasm"/>
    <property type="evidence" value="ECO:0007669"/>
    <property type="project" value="TreeGrafter"/>
</dbReference>
<dbReference type="FunFam" id="3.30.2410.10:FF:000009">
    <property type="entry name" value="Probable E3 ubiquitin-protein ligase HECTD2"/>
    <property type="match status" value="1"/>
</dbReference>
<dbReference type="Gene3D" id="3.30.2410.10">
    <property type="entry name" value="Hect, E3 ligase catalytic domain"/>
    <property type="match status" value="1"/>
</dbReference>
<name>A0A6G0XAJ8_9STRA</name>
<dbReference type="InterPro" id="IPR050409">
    <property type="entry name" value="E3_ubiq-protein_ligase"/>
</dbReference>
<keyword evidence="15" id="KW-1185">Reference proteome</keyword>
<dbReference type="PROSITE" id="PS01358">
    <property type="entry name" value="ZF_RANBP2_1"/>
    <property type="match status" value="1"/>
</dbReference>
<dbReference type="CDD" id="cd00078">
    <property type="entry name" value="HECTc"/>
    <property type="match status" value="1"/>
</dbReference>
<dbReference type="InterPro" id="IPR035983">
    <property type="entry name" value="Hect_E3_ubiquitin_ligase"/>
</dbReference>
<dbReference type="EMBL" id="VJMJ01000085">
    <property type="protein sequence ID" value="KAF0737000.1"/>
    <property type="molecule type" value="Genomic_DNA"/>
</dbReference>
<evidence type="ECO:0000256" key="5">
    <source>
        <dbReference type="ARBA" id="ARBA00022723"/>
    </source>
</evidence>
<dbReference type="InterPro" id="IPR000569">
    <property type="entry name" value="HECT_dom"/>
</dbReference>
<comment type="catalytic activity">
    <reaction evidence="1">
        <text>S-ubiquitinyl-[E2 ubiquitin-conjugating enzyme]-L-cysteine + [acceptor protein]-L-lysine = [E2 ubiquitin-conjugating enzyme]-L-cysteine + N(6)-ubiquitinyl-[acceptor protein]-L-lysine.</text>
        <dbReference type="EC" id="2.3.2.26"/>
    </reaction>
</comment>
<evidence type="ECO:0000259" key="12">
    <source>
        <dbReference type="PROSITE" id="PS50199"/>
    </source>
</evidence>
<evidence type="ECO:0000256" key="7">
    <source>
        <dbReference type="ARBA" id="ARBA00022786"/>
    </source>
</evidence>
<keyword evidence="11" id="KW-0472">Membrane</keyword>
<evidence type="ECO:0000256" key="6">
    <source>
        <dbReference type="ARBA" id="ARBA00022771"/>
    </source>
</evidence>
<keyword evidence="6 10" id="KW-0863">Zinc-finger</keyword>
<dbReference type="Gene3D" id="3.30.2160.10">
    <property type="entry name" value="Hect, E3 ligase catalytic domain"/>
    <property type="match status" value="1"/>
</dbReference>
<keyword evidence="4" id="KW-0808">Transferase</keyword>
<keyword evidence="5" id="KW-0479">Metal-binding</keyword>
<feature type="active site" description="Glycyl thioester intermediate" evidence="9">
    <location>
        <position position="615"/>
    </location>
</feature>
<dbReference type="Gene3D" id="3.90.1750.10">
    <property type="entry name" value="Hect, E3 ligase catalytic domains"/>
    <property type="match status" value="1"/>
</dbReference>
<evidence type="ECO:0000256" key="3">
    <source>
        <dbReference type="ARBA" id="ARBA00012485"/>
    </source>
</evidence>
<proteinExistence type="predicted"/>
<dbReference type="Proteomes" id="UP000481153">
    <property type="component" value="Unassembled WGS sequence"/>
</dbReference>
<dbReference type="SMART" id="SM00119">
    <property type="entry name" value="HECTc"/>
    <property type="match status" value="1"/>
</dbReference>
<evidence type="ECO:0000256" key="2">
    <source>
        <dbReference type="ARBA" id="ARBA00004906"/>
    </source>
</evidence>
<comment type="pathway">
    <text evidence="2">Protein modification; protein ubiquitination.</text>
</comment>
<evidence type="ECO:0000256" key="4">
    <source>
        <dbReference type="ARBA" id="ARBA00022679"/>
    </source>
</evidence>
<dbReference type="Pfam" id="PF00632">
    <property type="entry name" value="HECT"/>
    <property type="match status" value="1"/>
</dbReference>
<dbReference type="AlphaFoldDB" id="A0A6G0XAJ8"/>